<dbReference type="Gene3D" id="3.40.50.1000">
    <property type="entry name" value="HAD superfamily/HAD-like"/>
    <property type="match status" value="1"/>
</dbReference>
<gene>
    <name evidence="2" type="primary">yjjG</name>
    <name evidence="2" type="ORF">MAQ5080_02036</name>
</gene>
<dbReference type="GO" id="GO:0008253">
    <property type="term" value="F:5'-nucleotidase activity"/>
    <property type="evidence" value="ECO:0007669"/>
    <property type="project" value="UniProtKB-EC"/>
</dbReference>
<dbReference type="Pfam" id="PF00702">
    <property type="entry name" value="Hydrolase"/>
    <property type="match status" value="1"/>
</dbReference>
<evidence type="ECO:0000313" key="3">
    <source>
        <dbReference type="Proteomes" id="UP000092627"/>
    </source>
</evidence>
<name>A0A1A8TH82_9GAMM</name>
<dbReference type="InterPro" id="IPR051540">
    <property type="entry name" value="S-2-haloacid_dehalogenase"/>
</dbReference>
<dbReference type="STRING" id="295068.MAQ5080_02036"/>
<sequence>MQKPILTTIAFDADDTLWRNEDVFLSTQQYFVEMLETYHSREYILERLNEVQIDNLSNFGYGVKGFTLSLIESAIMLTEGRITGYEIHEIIQLAKQMLAAPIQLLPGIEPLLQSLQGKCRLMVITKGDLLDQEGKLARSGLNEYFDWYEVVSNKKAENYHKVFESLQLNPSEVLMIGNSMRSDVLPVLDAGAHALHVPYHTTWSHEQVTDAELANYPMIPTVASAETVEQWIRANFQLSGEIK</sequence>
<proteinExistence type="predicted"/>
<reference evidence="2 3" key="1">
    <citation type="submission" date="2016-06" db="EMBL/GenBank/DDBJ databases">
        <authorList>
            <person name="Kjaerup R.B."/>
            <person name="Dalgaard T.S."/>
            <person name="Juul-Madsen H.R."/>
        </authorList>
    </citation>
    <scope>NUCLEOTIDE SEQUENCE [LARGE SCALE GENOMIC DNA]</scope>
    <source>
        <strain evidence="2 3">CECT 5080</strain>
    </source>
</reference>
<dbReference type="SFLD" id="SFLDS00003">
    <property type="entry name" value="Haloacid_Dehalogenase"/>
    <property type="match status" value="1"/>
</dbReference>
<dbReference type="PANTHER" id="PTHR43316:SF8">
    <property type="entry name" value="HAD FAMILY HYDROLASE"/>
    <property type="match status" value="1"/>
</dbReference>
<dbReference type="RefSeq" id="WP_197464602.1">
    <property type="nucleotide sequence ID" value="NZ_FLOC01000011.1"/>
</dbReference>
<accession>A0A1A8TH82</accession>
<dbReference type="PANTHER" id="PTHR43316">
    <property type="entry name" value="HYDROLASE, HALOACID DELAHOGENASE-RELATED"/>
    <property type="match status" value="1"/>
</dbReference>
<dbReference type="EC" id="3.1.3.5" evidence="2"/>
<dbReference type="InterPro" id="IPR036412">
    <property type="entry name" value="HAD-like_sf"/>
</dbReference>
<organism evidence="2 3">
    <name type="scientific">Marinomonas aquimarina</name>
    <dbReference type="NCBI Taxonomy" id="295068"/>
    <lineage>
        <taxon>Bacteria</taxon>
        <taxon>Pseudomonadati</taxon>
        <taxon>Pseudomonadota</taxon>
        <taxon>Gammaproteobacteria</taxon>
        <taxon>Oceanospirillales</taxon>
        <taxon>Oceanospirillaceae</taxon>
        <taxon>Marinomonas</taxon>
    </lineage>
</organism>
<keyword evidence="3" id="KW-1185">Reference proteome</keyword>
<protein>
    <submittedName>
        <fullName evidence="2">Pyrimidine 5'-nucleotidase YjjG</fullName>
        <ecNumber evidence="2">3.1.3.5</ecNumber>
    </submittedName>
</protein>
<dbReference type="Gene3D" id="1.10.150.240">
    <property type="entry name" value="Putative phosphatase, domain 2"/>
    <property type="match status" value="1"/>
</dbReference>
<dbReference type="SUPFAM" id="SSF56784">
    <property type="entry name" value="HAD-like"/>
    <property type="match status" value="1"/>
</dbReference>
<dbReference type="EMBL" id="FLOC01000011">
    <property type="protein sequence ID" value="SBS31681.1"/>
    <property type="molecule type" value="Genomic_DNA"/>
</dbReference>
<dbReference type="Proteomes" id="UP000092627">
    <property type="component" value="Unassembled WGS sequence"/>
</dbReference>
<dbReference type="AlphaFoldDB" id="A0A1A8TH82"/>
<keyword evidence="1 2" id="KW-0378">Hydrolase</keyword>
<dbReference type="InterPro" id="IPR023198">
    <property type="entry name" value="PGP-like_dom2"/>
</dbReference>
<evidence type="ECO:0000256" key="1">
    <source>
        <dbReference type="ARBA" id="ARBA00022801"/>
    </source>
</evidence>
<dbReference type="SFLD" id="SFLDG01129">
    <property type="entry name" value="C1.5:_HAD__Beta-PGM__Phosphata"/>
    <property type="match status" value="1"/>
</dbReference>
<dbReference type="InterPro" id="IPR023214">
    <property type="entry name" value="HAD_sf"/>
</dbReference>
<evidence type="ECO:0000313" key="2">
    <source>
        <dbReference type="EMBL" id="SBS31681.1"/>
    </source>
</evidence>